<evidence type="ECO:0000256" key="2">
    <source>
        <dbReference type="ARBA" id="ARBA00005673"/>
    </source>
</evidence>
<dbReference type="InterPro" id="IPR042449">
    <property type="entry name" value="Ub-E1_IAD_1"/>
</dbReference>
<feature type="region of interest" description="Disordered" evidence="11">
    <location>
        <begin position="539"/>
        <end position="576"/>
    </location>
</feature>
<feature type="coiled-coil region" evidence="10">
    <location>
        <begin position="191"/>
        <end position="221"/>
    </location>
</feature>
<dbReference type="Pfam" id="PF00899">
    <property type="entry name" value="ThiF"/>
    <property type="match status" value="1"/>
</dbReference>
<keyword evidence="6 8" id="KW-0862">Zinc</keyword>
<keyword evidence="4 8" id="KW-0547">Nucleotide-binding</keyword>
<evidence type="ECO:0000313" key="14">
    <source>
        <dbReference type="EMBL" id="KAL2913052.1"/>
    </source>
</evidence>
<dbReference type="Gene3D" id="1.10.10.520">
    <property type="entry name" value="Ubiquitin activating enzymes (Uba3). Chain: B, domain 2"/>
    <property type="match status" value="1"/>
</dbReference>
<name>A0ABR4N0L2_9FUNG</name>
<evidence type="ECO:0000259" key="12">
    <source>
        <dbReference type="Pfam" id="PF00899"/>
    </source>
</evidence>
<dbReference type="InterPro" id="IPR019572">
    <property type="entry name" value="UBA_E1_SCCH"/>
</dbReference>
<dbReference type="InterPro" id="IPR000594">
    <property type="entry name" value="ThiF_NAD_FAD-bd"/>
</dbReference>
<comment type="subunit">
    <text evidence="8">Heterodimer.</text>
</comment>
<proteinExistence type="inferred from homology"/>
<comment type="pathway">
    <text evidence="1 8">Protein modification; protein sumoylation.</text>
</comment>
<dbReference type="InterPro" id="IPR033127">
    <property type="entry name" value="UBQ-activ_enz_E1_Cys_AS"/>
</dbReference>
<dbReference type="EMBL" id="JADGIZ020000053">
    <property type="protein sequence ID" value="KAL2913052.1"/>
    <property type="molecule type" value="Genomic_DNA"/>
</dbReference>
<dbReference type="SUPFAM" id="SSF69572">
    <property type="entry name" value="Activating enzymes of the ubiquitin-like proteins"/>
    <property type="match status" value="1"/>
</dbReference>
<evidence type="ECO:0000256" key="3">
    <source>
        <dbReference type="ARBA" id="ARBA00022723"/>
    </source>
</evidence>
<sequence>MVGAGGIGCELLKNLVMSGFGHIEVVDLDTIDLSNLNRQFLFQSQHIKKSKANVARESALRFNPAADVKSHHASIFEDRFDIGWFRSFDVVLNALDNVAARRHVNMMCMAANVPLIESGTAGYHGQVSIHKRGVAACYDCFPKPVERKTYPVCTIRSTPSEPIHCIVWAKNYLYSSLFGNPEDDTGEIDNAQRSETEANEIKELKVEAEALKKLRENMGHADYGKMVFEKVFNRDIQRLLGMDDLWKTHARPTPLDFDAVRAAMAGFVPADPASLAFDQTVWDLSMTVHVFLERLAAASAKALSERLLEHRKADAACALSFDKDDEPSLNFVTAAANLRARCFHIAARSRFDVKQMAGNIIPAIATTNAIVAGMIVMLAFKVLAGAIGACKNTFVQYGGERTHLLSSEPFAPPSADCSVCSVGSFVLRINTATATLRDVVDKVVASGTFGAGSGRDGLGLCGEITVQSNAGLIHDVEFDDNLGMRLDELGIRHGSKLSITNEDDADASRNVAVALFIEHWDTAAGAEFELVGDRSIKPRPNHTHAAAGAHAAGAKRPVVDDAAADPKGKRPRVDDGIDAAIVLDDDADDDVAVL</sequence>
<evidence type="ECO:0000256" key="7">
    <source>
        <dbReference type="ARBA" id="ARBA00022840"/>
    </source>
</evidence>
<feature type="domain" description="Ubiquitin-activating enzyme SCCH" evidence="13">
    <location>
        <begin position="314"/>
        <end position="354"/>
    </location>
</feature>
<evidence type="ECO:0000313" key="15">
    <source>
        <dbReference type="Proteomes" id="UP001527925"/>
    </source>
</evidence>
<dbReference type="PIRSF" id="PIRSF039133">
    <property type="entry name" value="SUMO_E1B"/>
    <property type="match status" value="1"/>
</dbReference>
<protein>
    <recommendedName>
        <fullName evidence="8">Ubiquitin-activating enzyme E1-like</fullName>
    </recommendedName>
</protein>
<evidence type="ECO:0000256" key="9">
    <source>
        <dbReference type="PROSITE-ProRule" id="PRU10132"/>
    </source>
</evidence>
<feature type="domain" description="THIF-type NAD/FAD binding fold" evidence="12">
    <location>
        <begin position="1"/>
        <end position="418"/>
    </location>
</feature>
<comment type="caution">
    <text evidence="14">The sequence shown here is derived from an EMBL/GenBank/DDBJ whole genome shotgun (WGS) entry which is preliminary data.</text>
</comment>
<evidence type="ECO:0000259" key="13">
    <source>
        <dbReference type="Pfam" id="PF10585"/>
    </source>
</evidence>
<dbReference type="PROSITE" id="PS00865">
    <property type="entry name" value="UBIQUITIN_ACTIVAT_2"/>
    <property type="match status" value="1"/>
</dbReference>
<keyword evidence="10" id="KW-0175">Coiled coil</keyword>
<evidence type="ECO:0000256" key="10">
    <source>
        <dbReference type="SAM" id="Coils"/>
    </source>
</evidence>
<dbReference type="InterPro" id="IPR035985">
    <property type="entry name" value="Ubiquitin-activating_enz"/>
</dbReference>
<keyword evidence="15" id="KW-1185">Reference proteome</keyword>
<dbReference type="Proteomes" id="UP001527925">
    <property type="component" value="Unassembled WGS sequence"/>
</dbReference>
<evidence type="ECO:0000256" key="4">
    <source>
        <dbReference type="ARBA" id="ARBA00022741"/>
    </source>
</evidence>
<dbReference type="Gene3D" id="3.10.290.20">
    <property type="entry name" value="Ubiquitin-like 2 activating enzyme e1b. Chain: B, domain 3"/>
    <property type="match status" value="1"/>
</dbReference>
<dbReference type="InterPro" id="IPR045886">
    <property type="entry name" value="ThiF/MoeB/HesA"/>
</dbReference>
<dbReference type="InterPro" id="IPR030661">
    <property type="entry name" value="Uba2"/>
</dbReference>
<dbReference type="GO" id="GO:0004839">
    <property type="term" value="F:ubiquitin activating enzyme activity"/>
    <property type="evidence" value="ECO:0007669"/>
    <property type="project" value="UniProtKB-EC"/>
</dbReference>
<comment type="similarity">
    <text evidence="2 8">Belongs to the ubiquitin-activating E1 family.</text>
</comment>
<gene>
    <name evidence="14" type="primary">UBA2_1</name>
    <name evidence="14" type="ORF">HK105_207507</name>
</gene>
<evidence type="ECO:0000256" key="8">
    <source>
        <dbReference type="PIRNR" id="PIRNR039133"/>
    </source>
</evidence>
<dbReference type="Gene3D" id="3.50.50.80">
    <property type="entry name" value="Ubiquitin-activating enzyme E1, inactive adenylation domain, subdomain 1"/>
    <property type="match status" value="1"/>
</dbReference>
<evidence type="ECO:0000256" key="5">
    <source>
        <dbReference type="ARBA" id="ARBA00022786"/>
    </source>
</evidence>
<keyword evidence="7 8" id="KW-0067">ATP-binding</keyword>
<accession>A0ABR4N0L2</accession>
<keyword evidence="5 8" id="KW-0833">Ubl conjugation pathway</keyword>
<evidence type="ECO:0000256" key="11">
    <source>
        <dbReference type="SAM" id="MobiDB-lite"/>
    </source>
</evidence>
<evidence type="ECO:0000256" key="1">
    <source>
        <dbReference type="ARBA" id="ARBA00004718"/>
    </source>
</evidence>
<keyword evidence="14" id="KW-0436">Ligase</keyword>
<dbReference type="PANTHER" id="PTHR10953">
    <property type="entry name" value="UBIQUITIN-ACTIVATING ENZYME E1"/>
    <property type="match status" value="1"/>
</dbReference>
<feature type="compositionally biased region" description="Low complexity" evidence="11">
    <location>
        <begin position="544"/>
        <end position="554"/>
    </location>
</feature>
<keyword evidence="3 8" id="KW-0479">Metal-binding</keyword>
<dbReference type="PANTHER" id="PTHR10953:SF5">
    <property type="entry name" value="SUMO-ACTIVATING ENZYME SUBUNIT 2"/>
    <property type="match status" value="1"/>
</dbReference>
<dbReference type="Pfam" id="PF10585">
    <property type="entry name" value="UBA_E1_SCCH"/>
    <property type="match status" value="1"/>
</dbReference>
<feature type="active site" description="Glycyl thioester intermediate" evidence="9">
    <location>
        <position position="153"/>
    </location>
</feature>
<organism evidence="14 15">
    <name type="scientific">Polyrhizophydium stewartii</name>
    <dbReference type="NCBI Taxonomy" id="2732419"/>
    <lineage>
        <taxon>Eukaryota</taxon>
        <taxon>Fungi</taxon>
        <taxon>Fungi incertae sedis</taxon>
        <taxon>Chytridiomycota</taxon>
        <taxon>Chytridiomycota incertae sedis</taxon>
        <taxon>Chytridiomycetes</taxon>
        <taxon>Rhizophydiales</taxon>
        <taxon>Rhizophydiales incertae sedis</taxon>
        <taxon>Polyrhizophydium</taxon>
    </lineage>
</organism>
<feature type="compositionally biased region" description="Basic and acidic residues" evidence="11">
    <location>
        <begin position="564"/>
        <end position="575"/>
    </location>
</feature>
<reference evidence="14 15" key="1">
    <citation type="submission" date="2023-09" db="EMBL/GenBank/DDBJ databases">
        <title>Pangenome analysis of Batrachochytrium dendrobatidis and related Chytrids.</title>
        <authorList>
            <person name="Yacoub M.N."/>
            <person name="Stajich J.E."/>
            <person name="James T.Y."/>
        </authorList>
    </citation>
    <scope>NUCLEOTIDE SEQUENCE [LARGE SCALE GENOMIC DNA]</scope>
    <source>
        <strain evidence="14 15">JEL0888</strain>
    </source>
</reference>
<dbReference type="InterPro" id="IPR023318">
    <property type="entry name" value="Ub_act_enz_dom_a_sf"/>
</dbReference>
<evidence type="ECO:0000256" key="6">
    <source>
        <dbReference type="ARBA" id="ARBA00022833"/>
    </source>
</evidence>